<dbReference type="PANTHER" id="PTHR33710:SF71">
    <property type="entry name" value="ENDONUCLEASE_EXONUCLEASE_PHOSPHATASE DOMAIN-CONTAINING PROTEIN"/>
    <property type="match status" value="1"/>
</dbReference>
<dbReference type="Gene3D" id="3.60.10.10">
    <property type="entry name" value="Endonuclease/exonuclease/phosphatase"/>
    <property type="match status" value="1"/>
</dbReference>
<gene>
    <name evidence="1" type="ORF">CCACVL1_29354</name>
</gene>
<reference evidence="1 2" key="1">
    <citation type="submission" date="2013-09" db="EMBL/GenBank/DDBJ databases">
        <title>Corchorus capsularis genome sequencing.</title>
        <authorList>
            <person name="Alam M."/>
            <person name="Haque M.S."/>
            <person name="Islam M.S."/>
            <person name="Emdad E.M."/>
            <person name="Islam M.M."/>
            <person name="Ahmed B."/>
            <person name="Halim A."/>
            <person name="Hossen Q.M.M."/>
            <person name="Hossain M.Z."/>
            <person name="Ahmed R."/>
            <person name="Khan M.M."/>
            <person name="Islam R."/>
            <person name="Rashid M.M."/>
            <person name="Khan S.A."/>
            <person name="Rahman M.S."/>
            <person name="Alam M."/>
        </authorList>
    </citation>
    <scope>NUCLEOTIDE SEQUENCE [LARGE SCALE GENOMIC DNA]</scope>
    <source>
        <strain evidence="2">cv. CVL-1</strain>
        <tissue evidence="1">Whole seedling</tissue>
    </source>
</reference>
<dbReference type="OrthoDB" id="991485at2759"/>
<dbReference type="GO" id="GO:0004527">
    <property type="term" value="F:exonuclease activity"/>
    <property type="evidence" value="ECO:0007669"/>
    <property type="project" value="UniProtKB-KW"/>
</dbReference>
<keyword evidence="1" id="KW-0255">Endonuclease</keyword>
<keyword evidence="1" id="KW-0378">Hydrolase</keyword>
<dbReference type="Gramene" id="OMO52115">
    <property type="protein sequence ID" value="OMO52115"/>
    <property type="gene ID" value="CCACVL1_29354"/>
</dbReference>
<evidence type="ECO:0000313" key="2">
    <source>
        <dbReference type="Proteomes" id="UP000188268"/>
    </source>
</evidence>
<accession>A0A1R3G221</accession>
<dbReference type="Proteomes" id="UP000188268">
    <property type="component" value="Unassembled WGS sequence"/>
</dbReference>
<dbReference type="SUPFAM" id="SSF56219">
    <property type="entry name" value="DNase I-like"/>
    <property type="match status" value="1"/>
</dbReference>
<organism evidence="1 2">
    <name type="scientific">Corchorus capsularis</name>
    <name type="common">Jute</name>
    <dbReference type="NCBI Taxonomy" id="210143"/>
    <lineage>
        <taxon>Eukaryota</taxon>
        <taxon>Viridiplantae</taxon>
        <taxon>Streptophyta</taxon>
        <taxon>Embryophyta</taxon>
        <taxon>Tracheophyta</taxon>
        <taxon>Spermatophyta</taxon>
        <taxon>Magnoliopsida</taxon>
        <taxon>eudicotyledons</taxon>
        <taxon>Gunneridae</taxon>
        <taxon>Pentapetalae</taxon>
        <taxon>rosids</taxon>
        <taxon>malvids</taxon>
        <taxon>Malvales</taxon>
        <taxon>Malvaceae</taxon>
        <taxon>Grewioideae</taxon>
        <taxon>Apeibeae</taxon>
        <taxon>Corchorus</taxon>
    </lineage>
</organism>
<dbReference type="GO" id="GO:0004519">
    <property type="term" value="F:endonuclease activity"/>
    <property type="evidence" value="ECO:0007669"/>
    <property type="project" value="UniProtKB-KW"/>
</dbReference>
<dbReference type="EMBL" id="AWWV01015580">
    <property type="protein sequence ID" value="OMO52115.1"/>
    <property type="molecule type" value="Genomic_DNA"/>
</dbReference>
<evidence type="ECO:0000313" key="1">
    <source>
        <dbReference type="EMBL" id="OMO52115.1"/>
    </source>
</evidence>
<comment type="caution">
    <text evidence="1">The sequence shown here is derived from an EMBL/GenBank/DDBJ whole genome shotgun (WGS) entry which is preliminary data.</text>
</comment>
<dbReference type="PANTHER" id="PTHR33710">
    <property type="entry name" value="BNAC02G09200D PROTEIN"/>
    <property type="match status" value="1"/>
</dbReference>
<name>A0A1R3G221_COCAP</name>
<keyword evidence="1" id="KW-0269">Exonuclease</keyword>
<dbReference type="OMA" id="WISSDEC"/>
<protein>
    <submittedName>
        <fullName evidence="1">Endonuclease/exonuclease/phosphatase</fullName>
    </submittedName>
</protein>
<proteinExistence type="predicted"/>
<dbReference type="STRING" id="210143.A0A1R3G221"/>
<dbReference type="AlphaFoldDB" id="A0A1R3G221"/>
<sequence>MTSEEKVGGLPLERRRVLAFHALIFYCRLMDMGFKEQRFTWEIRRENNIKERLDRAFTNTKWRVAFNIAQCINLPAVGSDHSPLFIALDTGEKKSERIFRFETPGQHQRDARKLLNSNGRVRKEIDSLMKDLTQIQDSSHSEGDKQTTEIIIAKLEAIWATEEMFWHQRSRVKLVKYGDQNTKFFHLNTIQRRSANKILRLKNSVGNWVDKEDDIERILLNHYAKLFRSNGARDWSEALDHVERVVTVEMNDELIREATNDEVKAAAFDMGA</sequence>
<dbReference type="InterPro" id="IPR036691">
    <property type="entry name" value="Endo/exonu/phosph_ase_sf"/>
</dbReference>
<keyword evidence="2" id="KW-1185">Reference proteome</keyword>
<keyword evidence="1" id="KW-0540">Nuclease</keyword>